<name>A0ABR1M736_9PEZI</name>
<feature type="signal peptide" evidence="1">
    <location>
        <begin position="1"/>
        <end position="22"/>
    </location>
</feature>
<evidence type="ECO:0000313" key="3">
    <source>
        <dbReference type="Proteomes" id="UP001365128"/>
    </source>
</evidence>
<proteinExistence type="predicted"/>
<keyword evidence="1" id="KW-0732">Signal</keyword>
<evidence type="ECO:0000256" key="1">
    <source>
        <dbReference type="SAM" id="SignalP"/>
    </source>
</evidence>
<protein>
    <recommendedName>
        <fullName evidence="4">Secreted protein</fullName>
    </recommendedName>
</protein>
<dbReference type="EMBL" id="JBBPDW010000020">
    <property type="protein sequence ID" value="KAK7543520.1"/>
    <property type="molecule type" value="Genomic_DNA"/>
</dbReference>
<sequence>MSFSNNIFLAFISVHMLARLLACLLTRFFGPQPRICMSYVVVHPVRSTLPHVTYARLTFGPHLALERRQNTSIRAYAPPLVQASERERRACVLCGRAVRNSPVLAWSGGGGGPRTSVCRVLASRPSSLLSFACIHSCIAMYCYCKRGGDRRTDGRGRVESVVRWLLVRWNYPPCGEVRTHGRMGHVGRARWSPVGKEICTWWWSKQDMFGRACVLRS</sequence>
<gene>
    <name evidence="2" type="ORF">IWX46DRAFT_151583</name>
</gene>
<dbReference type="Proteomes" id="UP001365128">
    <property type="component" value="Unassembled WGS sequence"/>
</dbReference>
<reference evidence="2 3" key="1">
    <citation type="submission" date="2024-04" db="EMBL/GenBank/DDBJ databases">
        <title>Phyllosticta paracitricarpa is synonymous to the EU quarantine fungus P. citricarpa based on phylogenomic analyses.</title>
        <authorList>
            <consortium name="Lawrence Berkeley National Laboratory"/>
            <person name="Van Ingen-Buijs V.A."/>
            <person name="Van Westerhoven A.C."/>
            <person name="Haridas S."/>
            <person name="Skiadas P."/>
            <person name="Martin F."/>
            <person name="Groenewald J.Z."/>
            <person name="Crous P.W."/>
            <person name="Seidl M.F."/>
        </authorList>
    </citation>
    <scope>NUCLEOTIDE SEQUENCE [LARGE SCALE GENOMIC DNA]</scope>
    <source>
        <strain evidence="2 3">CBS 122670</strain>
    </source>
</reference>
<evidence type="ECO:0000313" key="2">
    <source>
        <dbReference type="EMBL" id="KAK7543520.1"/>
    </source>
</evidence>
<feature type="chain" id="PRO_5045718607" description="Secreted protein" evidence="1">
    <location>
        <begin position="23"/>
        <end position="217"/>
    </location>
</feature>
<accession>A0ABR1M736</accession>
<evidence type="ECO:0008006" key="4">
    <source>
        <dbReference type="Google" id="ProtNLM"/>
    </source>
</evidence>
<keyword evidence="3" id="KW-1185">Reference proteome</keyword>
<organism evidence="2 3">
    <name type="scientific">Phyllosticta citricarpa</name>
    <dbReference type="NCBI Taxonomy" id="55181"/>
    <lineage>
        <taxon>Eukaryota</taxon>
        <taxon>Fungi</taxon>
        <taxon>Dikarya</taxon>
        <taxon>Ascomycota</taxon>
        <taxon>Pezizomycotina</taxon>
        <taxon>Dothideomycetes</taxon>
        <taxon>Dothideomycetes incertae sedis</taxon>
        <taxon>Botryosphaeriales</taxon>
        <taxon>Phyllostictaceae</taxon>
        <taxon>Phyllosticta</taxon>
    </lineage>
</organism>
<comment type="caution">
    <text evidence="2">The sequence shown here is derived from an EMBL/GenBank/DDBJ whole genome shotgun (WGS) entry which is preliminary data.</text>
</comment>